<accession>A0A5A7UFK8</accession>
<dbReference type="Proteomes" id="UP000321393">
    <property type="component" value="Unassembled WGS sequence"/>
</dbReference>
<evidence type="ECO:0000313" key="1">
    <source>
        <dbReference type="EMBL" id="KAA0052301.1"/>
    </source>
</evidence>
<reference evidence="3 4" key="1">
    <citation type="submission" date="2019-08" db="EMBL/GenBank/DDBJ databases">
        <title>Draft genome sequences of two oriental melons (Cucumis melo L. var makuwa).</title>
        <authorList>
            <person name="Kwon S.-Y."/>
        </authorList>
    </citation>
    <scope>NUCLEOTIDE SEQUENCE [LARGE SCALE GENOMIC DNA]</scope>
    <source>
        <strain evidence="4">cv. Chang Bougi</strain>
        <strain evidence="3">cv. SW 3</strain>
        <tissue evidence="1">Leaf</tissue>
    </source>
</reference>
<comment type="caution">
    <text evidence="1">The sequence shown here is derived from an EMBL/GenBank/DDBJ whole genome shotgun (WGS) entry which is preliminary data.</text>
</comment>
<name>A0A5A7UFK8_CUCMM</name>
<dbReference type="Proteomes" id="UP000321947">
    <property type="component" value="Unassembled WGS sequence"/>
</dbReference>
<dbReference type="OrthoDB" id="1921870at2759"/>
<organism evidence="1 3">
    <name type="scientific">Cucumis melo var. makuwa</name>
    <name type="common">Oriental melon</name>
    <dbReference type="NCBI Taxonomy" id="1194695"/>
    <lineage>
        <taxon>Eukaryota</taxon>
        <taxon>Viridiplantae</taxon>
        <taxon>Streptophyta</taxon>
        <taxon>Embryophyta</taxon>
        <taxon>Tracheophyta</taxon>
        <taxon>Spermatophyta</taxon>
        <taxon>Magnoliopsida</taxon>
        <taxon>eudicotyledons</taxon>
        <taxon>Gunneridae</taxon>
        <taxon>Pentapetalae</taxon>
        <taxon>rosids</taxon>
        <taxon>fabids</taxon>
        <taxon>Cucurbitales</taxon>
        <taxon>Cucurbitaceae</taxon>
        <taxon>Benincaseae</taxon>
        <taxon>Cucumis</taxon>
    </lineage>
</organism>
<dbReference type="EMBL" id="SSTE01010863">
    <property type="protein sequence ID" value="KAA0052301.1"/>
    <property type="molecule type" value="Genomic_DNA"/>
</dbReference>
<dbReference type="AlphaFoldDB" id="A0A5A7UFK8"/>
<gene>
    <name evidence="2" type="ORF">E5676_scaffold113G001240</name>
    <name evidence="1" type="ORF">E6C27_scaffold207G001370</name>
</gene>
<dbReference type="EMBL" id="SSTD01015999">
    <property type="protein sequence ID" value="TYK01865.1"/>
    <property type="molecule type" value="Genomic_DNA"/>
</dbReference>
<sequence>MSERDSRRTTQNNGVMVIGESNVSGSGDNNFYGVLDKVLHVQYLMGRSFWLFKYQCTMSSFSIDFEETDVIFLEFHEDLNTAEGSSMGDDNLVCCLRWDDVGREYIEVVKGDLQRFFMLHFNDHAMNIFVEHQMLTCFKEFMGDCHRYFKMCIPQSWMKKTARQKQPYNHSKGLSLLHGVLNHSLGTRYVRLFWVDDRATQKALVGDSSLSPTRRSVLAIPRPCTRNPRISNYIELHEVKRAIEEQRKTSEMLASQVEQMRKLIEDMSWAQRGS</sequence>
<evidence type="ECO:0000313" key="4">
    <source>
        <dbReference type="Proteomes" id="UP000321947"/>
    </source>
</evidence>
<proteinExistence type="predicted"/>
<evidence type="ECO:0000313" key="3">
    <source>
        <dbReference type="Proteomes" id="UP000321393"/>
    </source>
</evidence>
<protein>
    <submittedName>
        <fullName evidence="1">CACTA en-spm transposon protein</fullName>
    </submittedName>
</protein>
<evidence type="ECO:0000313" key="2">
    <source>
        <dbReference type="EMBL" id="TYK01865.1"/>
    </source>
</evidence>